<keyword evidence="4" id="KW-1185">Reference proteome</keyword>
<dbReference type="InterPro" id="IPR012337">
    <property type="entry name" value="RNaseH-like_sf"/>
</dbReference>
<dbReference type="Proteomes" id="UP000499080">
    <property type="component" value="Unassembled WGS sequence"/>
</dbReference>
<dbReference type="GO" id="GO:0004523">
    <property type="term" value="F:RNA-DNA hybrid ribonuclease activity"/>
    <property type="evidence" value="ECO:0007669"/>
    <property type="project" value="InterPro"/>
</dbReference>
<dbReference type="Pfam" id="PF00078">
    <property type="entry name" value="RVT_1"/>
    <property type="match status" value="1"/>
</dbReference>
<dbReference type="GO" id="GO:0071897">
    <property type="term" value="P:DNA biosynthetic process"/>
    <property type="evidence" value="ECO:0007669"/>
    <property type="project" value="UniProtKB-ARBA"/>
</dbReference>
<dbReference type="AlphaFoldDB" id="A0A4Y2D2W8"/>
<evidence type="ECO:0000259" key="1">
    <source>
        <dbReference type="PROSITE" id="PS50878"/>
    </source>
</evidence>
<feature type="domain" description="RNase H type-1" evidence="2">
    <location>
        <begin position="563"/>
        <end position="691"/>
    </location>
</feature>
<evidence type="ECO:0000259" key="2">
    <source>
        <dbReference type="PROSITE" id="PS50879"/>
    </source>
</evidence>
<dbReference type="Pfam" id="PF00075">
    <property type="entry name" value="RNase_H"/>
    <property type="match status" value="1"/>
</dbReference>
<protein>
    <recommendedName>
        <fullName evidence="5">Retrovirus-related Pol polyprotein from type-1 retrotransposable element R1</fullName>
    </recommendedName>
</protein>
<dbReference type="InterPro" id="IPR002156">
    <property type="entry name" value="RNaseH_domain"/>
</dbReference>
<evidence type="ECO:0000313" key="4">
    <source>
        <dbReference type="Proteomes" id="UP000499080"/>
    </source>
</evidence>
<comment type="caution">
    <text evidence="3">The sequence shown here is derived from an EMBL/GenBank/DDBJ whole genome shotgun (WGS) entry which is preliminary data.</text>
</comment>
<evidence type="ECO:0000313" key="3">
    <source>
        <dbReference type="EMBL" id="GBM11112.1"/>
    </source>
</evidence>
<feature type="domain" description="Reverse transcriptase" evidence="1">
    <location>
        <begin position="196"/>
        <end position="474"/>
    </location>
</feature>
<sequence>MCMRSRRIKKPKGKKRGYTFWCDDLRNLRNSTNVLNKKYQGFKRNNSPEDVIQEAGAEYRKSRPQYKRLLLTTKRKSWEDYCGNYTEKFGGIFGMVFNKSNKVNNILVNPDNDQNLSFKDRIKILMKHFFPNNDSYIGDIYTPSVESVEELNYKEIYLVIYNLKKGKAPGLDQLDYKIWTAIHGFNKNFLTRIFNLCFKFNYFPECLRKAKIFFLQKSGKDPKSCDAYRPVCILPTIGNILERVFQNRFNKYLSLNNIIHRNQKGFREGTLCDRALDNIVNKIRETRSNQHCALISLDIKAAFDNMDWSVLFKIFDFYKIPLFYRNFIYYYLLDRKVVFKDGTLEIERDCHKGCPQGSVVVPNLWNIYVNRVLEINSERVFLQAFADDLALVTAGSVRKELEININEALELIHLTLVKLKLELSVGKCQGLAFRSLVRHQKRKGQNIFERKPIFKINGQSIRIGESLEYLGVLLDSRLTWSSHILSLHAKAIQTTTATQALNVLSGIPSLHITAKMEYLRFQIWTCLSRGLDGVIDLFKLDKFEKLSEIPLNTRVLELTDKVQDSHFEVYTDGSKVDGGVGFSVCILHGEIQHKIICKKLEPQNTVFQAELAALGEAVDWAIENKKKISIYTDSRSSIEALKSYGSRSKFVISIKNKFCLAEGLVGLAWVKAHVGIPGNELANHFAKLASVEGEGMDIPFPYSFVKFTLKTKLLEDWQIYYGAYEIASGNRIRGFVPCVDTKTLIKSKYLIYFLTGHGPFPRYLSRFKILSSPLCECGLLGDPDHYLFDCLMTRDHHLKKPSCEAKSLWLKNVMSTAANHEKLVDCFKVSRVICDRLSRV</sequence>
<dbReference type="PROSITE" id="PS50878">
    <property type="entry name" value="RT_POL"/>
    <property type="match status" value="1"/>
</dbReference>
<dbReference type="CDD" id="cd01650">
    <property type="entry name" value="RT_nLTR_like"/>
    <property type="match status" value="1"/>
</dbReference>
<accession>A0A4Y2D2W8</accession>
<dbReference type="EMBL" id="BGPR01000295">
    <property type="protein sequence ID" value="GBM11112.1"/>
    <property type="molecule type" value="Genomic_DNA"/>
</dbReference>
<dbReference type="PANTHER" id="PTHR19446">
    <property type="entry name" value="REVERSE TRANSCRIPTASES"/>
    <property type="match status" value="1"/>
</dbReference>
<dbReference type="InterPro" id="IPR043502">
    <property type="entry name" value="DNA/RNA_pol_sf"/>
</dbReference>
<evidence type="ECO:0008006" key="5">
    <source>
        <dbReference type="Google" id="ProtNLM"/>
    </source>
</evidence>
<organism evidence="3 4">
    <name type="scientific">Araneus ventricosus</name>
    <name type="common">Orbweaver spider</name>
    <name type="synonym">Epeira ventricosa</name>
    <dbReference type="NCBI Taxonomy" id="182803"/>
    <lineage>
        <taxon>Eukaryota</taxon>
        <taxon>Metazoa</taxon>
        <taxon>Ecdysozoa</taxon>
        <taxon>Arthropoda</taxon>
        <taxon>Chelicerata</taxon>
        <taxon>Arachnida</taxon>
        <taxon>Araneae</taxon>
        <taxon>Araneomorphae</taxon>
        <taxon>Entelegynae</taxon>
        <taxon>Araneoidea</taxon>
        <taxon>Araneidae</taxon>
        <taxon>Araneus</taxon>
    </lineage>
</organism>
<name>A0A4Y2D2W8_ARAVE</name>
<reference evidence="3 4" key="1">
    <citation type="journal article" date="2019" name="Sci. Rep.">
        <title>Orb-weaving spider Araneus ventricosus genome elucidates the spidroin gene catalogue.</title>
        <authorList>
            <person name="Kono N."/>
            <person name="Nakamura H."/>
            <person name="Ohtoshi R."/>
            <person name="Moran D.A.P."/>
            <person name="Shinohara A."/>
            <person name="Yoshida Y."/>
            <person name="Fujiwara M."/>
            <person name="Mori M."/>
            <person name="Tomita M."/>
            <person name="Arakawa K."/>
        </authorList>
    </citation>
    <scope>NUCLEOTIDE SEQUENCE [LARGE SCALE GENOMIC DNA]</scope>
</reference>
<proteinExistence type="predicted"/>
<gene>
    <name evidence="3" type="primary">R1A1-elementORF2_96</name>
    <name evidence="3" type="ORF">AVEN_242993_1</name>
</gene>
<dbReference type="OrthoDB" id="411823at2759"/>
<dbReference type="GO" id="GO:0042575">
    <property type="term" value="C:DNA polymerase complex"/>
    <property type="evidence" value="ECO:0007669"/>
    <property type="project" value="UniProtKB-ARBA"/>
</dbReference>
<dbReference type="CDD" id="cd09276">
    <property type="entry name" value="Rnase_HI_RT_non_LTR"/>
    <property type="match status" value="1"/>
</dbReference>
<dbReference type="InterPro" id="IPR000477">
    <property type="entry name" value="RT_dom"/>
</dbReference>
<dbReference type="SUPFAM" id="SSF56672">
    <property type="entry name" value="DNA/RNA polymerases"/>
    <property type="match status" value="1"/>
</dbReference>
<dbReference type="Gene3D" id="3.30.420.10">
    <property type="entry name" value="Ribonuclease H-like superfamily/Ribonuclease H"/>
    <property type="match status" value="1"/>
</dbReference>
<dbReference type="GO" id="GO:0003676">
    <property type="term" value="F:nucleic acid binding"/>
    <property type="evidence" value="ECO:0007669"/>
    <property type="project" value="InterPro"/>
</dbReference>
<dbReference type="InterPro" id="IPR036397">
    <property type="entry name" value="RNaseH_sf"/>
</dbReference>
<dbReference type="PROSITE" id="PS50879">
    <property type="entry name" value="RNASE_H_1"/>
    <property type="match status" value="1"/>
</dbReference>
<dbReference type="SUPFAM" id="SSF53098">
    <property type="entry name" value="Ribonuclease H-like"/>
    <property type="match status" value="1"/>
</dbReference>